<comment type="caution">
    <text evidence="3">The sequence shown here is derived from an EMBL/GenBank/DDBJ whole genome shotgun (WGS) entry which is preliminary data.</text>
</comment>
<name>A0ABQ8LRD5_LABRO</name>
<gene>
    <name evidence="3" type="ORF">H4Q32_006607</name>
</gene>
<evidence type="ECO:0000313" key="3">
    <source>
        <dbReference type="EMBL" id="KAI2653210.1"/>
    </source>
</evidence>
<dbReference type="GO" id="GO:0003964">
    <property type="term" value="F:RNA-directed DNA polymerase activity"/>
    <property type="evidence" value="ECO:0007669"/>
    <property type="project" value="UniProtKB-KW"/>
</dbReference>
<dbReference type="InterPro" id="IPR000477">
    <property type="entry name" value="RT_dom"/>
</dbReference>
<feature type="region of interest" description="Disordered" evidence="1">
    <location>
        <begin position="41"/>
        <end position="61"/>
    </location>
</feature>
<protein>
    <submittedName>
        <fullName evidence="3">RNA-directed DNA polymerase from transposon BS</fullName>
    </submittedName>
</protein>
<evidence type="ECO:0000256" key="1">
    <source>
        <dbReference type="SAM" id="MobiDB-lite"/>
    </source>
</evidence>
<dbReference type="EMBL" id="JACTAM010000019">
    <property type="protein sequence ID" value="KAI2653210.1"/>
    <property type="molecule type" value="Genomic_DNA"/>
</dbReference>
<dbReference type="PANTHER" id="PTHR47510">
    <property type="entry name" value="REVERSE TRANSCRIPTASE DOMAIN-CONTAINING PROTEIN"/>
    <property type="match status" value="1"/>
</dbReference>
<dbReference type="Proteomes" id="UP000830375">
    <property type="component" value="Unassembled WGS sequence"/>
</dbReference>
<dbReference type="Pfam" id="PF00078">
    <property type="entry name" value="RVT_1"/>
    <property type="match status" value="1"/>
</dbReference>
<reference evidence="3 4" key="1">
    <citation type="submission" date="2022-01" db="EMBL/GenBank/DDBJ databases">
        <title>A high-quality chromosome-level genome assembly of rohu carp, Labeo rohita.</title>
        <authorList>
            <person name="Arick M.A. II"/>
            <person name="Hsu C.-Y."/>
            <person name="Magbanua Z."/>
            <person name="Pechanova O."/>
            <person name="Grover C."/>
            <person name="Miller E."/>
            <person name="Thrash A."/>
            <person name="Ezzel L."/>
            <person name="Alam S."/>
            <person name="Benzie J."/>
            <person name="Hamilton M."/>
            <person name="Karsi A."/>
            <person name="Lawrence M.L."/>
            <person name="Peterson D.G."/>
        </authorList>
    </citation>
    <scope>NUCLEOTIDE SEQUENCE [LARGE SCALE GENOMIC DNA]</scope>
    <source>
        <strain evidence="4">BAU-BD-2019</strain>
        <tissue evidence="3">Blood</tissue>
    </source>
</reference>
<organism evidence="3 4">
    <name type="scientific">Labeo rohita</name>
    <name type="common">Indian major carp</name>
    <name type="synonym">Cyprinus rohita</name>
    <dbReference type="NCBI Taxonomy" id="84645"/>
    <lineage>
        <taxon>Eukaryota</taxon>
        <taxon>Metazoa</taxon>
        <taxon>Chordata</taxon>
        <taxon>Craniata</taxon>
        <taxon>Vertebrata</taxon>
        <taxon>Euteleostomi</taxon>
        <taxon>Actinopterygii</taxon>
        <taxon>Neopterygii</taxon>
        <taxon>Teleostei</taxon>
        <taxon>Ostariophysi</taxon>
        <taxon>Cypriniformes</taxon>
        <taxon>Cyprinidae</taxon>
        <taxon>Labeoninae</taxon>
        <taxon>Labeonini</taxon>
        <taxon>Labeo</taxon>
    </lineage>
</organism>
<sequence>MFPNQKPWFDRNVQSLLRAMNATHRSGDRLAYSNARRELKKGIKKPNTDTSSHHNDTTLPDALNPFFARIDNHTSRGETQTAPPSREEPTLVFECYQVRSTFRGTDINKAAGPGRIPGRTLKLCADQLAGVFTNIFNLSLQQAVIPTCLKSTTIFPLPKNTTIPTVLDSHQFAYCRNTSTEDAISFVLYTSLSHLEHPNTPQNVGNHTSSTLILNTGAPQGCVLSPSLFTLFTHDFKPIHSSNTKVKIADDTTIVGLISENNEIYYREEVQHLVEWCVDSDLVLNTTKTKEIIVDYRRTRKTTPPHKW</sequence>
<accession>A0ABQ8LRD5</accession>
<keyword evidence="3" id="KW-0695">RNA-directed DNA polymerase</keyword>
<feature type="domain" description="Reverse transcriptase" evidence="2">
    <location>
        <begin position="1"/>
        <end position="308"/>
    </location>
</feature>
<keyword evidence="4" id="KW-1185">Reference proteome</keyword>
<keyword evidence="3" id="KW-0808">Transferase</keyword>
<proteinExistence type="predicted"/>
<evidence type="ECO:0000259" key="2">
    <source>
        <dbReference type="PROSITE" id="PS50878"/>
    </source>
</evidence>
<evidence type="ECO:0000313" key="4">
    <source>
        <dbReference type="Proteomes" id="UP000830375"/>
    </source>
</evidence>
<keyword evidence="3" id="KW-0548">Nucleotidyltransferase</keyword>
<dbReference type="PROSITE" id="PS50878">
    <property type="entry name" value="RT_POL"/>
    <property type="match status" value="1"/>
</dbReference>
<dbReference type="PANTHER" id="PTHR47510:SF3">
    <property type="entry name" value="ENDO_EXONUCLEASE_PHOSPHATASE DOMAIN-CONTAINING PROTEIN"/>
    <property type="match status" value="1"/>
</dbReference>